<accession>A0A423VK22</accession>
<dbReference type="EMBL" id="LKEA01000056">
    <property type="protein sequence ID" value="ROV91353.1"/>
    <property type="molecule type" value="Genomic_DNA"/>
</dbReference>
<protein>
    <submittedName>
        <fullName evidence="2">Uncharacterized protein</fullName>
    </submittedName>
</protein>
<proteinExistence type="predicted"/>
<evidence type="ECO:0000313" key="2">
    <source>
        <dbReference type="EMBL" id="ROV91353.1"/>
    </source>
</evidence>
<sequence>MDPQPRTDEYSSSEESEESEGSPPPPDPRYKTTPPPPFIDRARVDHVLDGLHQSIFNQALLNVLSTDIAEITFAQIMDGLPLKDVAFGTRAHRHKEIDEVAKHEKLSPEALEKAITFRDDLDPVAIELPVEILQGYQSVPAGSQASKLPLVELVAVAIHRLAVLLFKLHKSFHRGQVLLGPRSPPAQQYPEGVAELPGYWADDRIFGGVILFERGECGTEASKFT</sequence>
<feature type="region of interest" description="Disordered" evidence="1">
    <location>
        <begin position="1"/>
        <end position="37"/>
    </location>
</feature>
<evidence type="ECO:0000313" key="3">
    <source>
        <dbReference type="Proteomes" id="UP000283895"/>
    </source>
</evidence>
<gene>
    <name evidence="2" type="ORF">VMCG_09696</name>
</gene>
<feature type="compositionally biased region" description="Acidic residues" evidence="1">
    <location>
        <begin position="11"/>
        <end position="20"/>
    </location>
</feature>
<dbReference type="OrthoDB" id="5346581at2759"/>
<dbReference type="Proteomes" id="UP000283895">
    <property type="component" value="Unassembled WGS sequence"/>
</dbReference>
<dbReference type="AlphaFoldDB" id="A0A423VK22"/>
<dbReference type="STRING" id="356882.A0A423VK22"/>
<comment type="caution">
    <text evidence="2">The sequence shown here is derived from an EMBL/GenBank/DDBJ whole genome shotgun (WGS) entry which is preliminary data.</text>
</comment>
<name>A0A423VK22_9PEZI</name>
<keyword evidence="3" id="KW-1185">Reference proteome</keyword>
<reference evidence="2 3" key="1">
    <citation type="submission" date="2015-09" db="EMBL/GenBank/DDBJ databases">
        <title>Host preference determinants of Valsa canker pathogens revealed by comparative genomics.</title>
        <authorList>
            <person name="Yin Z."/>
            <person name="Huang L."/>
        </authorList>
    </citation>
    <scope>NUCLEOTIDE SEQUENCE [LARGE SCALE GENOMIC DNA]</scope>
    <source>
        <strain evidence="2 3">03-1</strain>
    </source>
</reference>
<organism evidence="2 3">
    <name type="scientific">Cytospora schulzeri</name>
    <dbReference type="NCBI Taxonomy" id="448051"/>
    <lineage>
        <taxon>Eukaryota</taxon>
        <taxon>Fungi</taxon>
        <taxon>Dikarya</taxon>
        <taxon>Ascomycota</taxon>
        <taxon>Pezizomycotina</taxon>
        <taxon>Sordariomycetes</taxon>
        <taxon>Sordariomycetidae</taxon>
        <taxon>Diaporthales</taxon>
        <taxon>Cytosporaceae</taxon>
        <taxon>Cytospora</taxon>
    </lineage>
</organism>
<evidence type="ECO:0000256" key="1">
    <source>
        <dbReference type="SAM" id="MobiDB-lite"/>
    </source>
</evidence>
<feature type="compositionally biased region" description="Pro residues" evidence="1">
    <location>
        <begin position="22"/>
        <end position="37"/>
    </location>
</feature>